<evidence type="ECO:0000313" key="1">
    <source>
        <dbReference type="EMBL" id="KAH3697200.1"/>
    </source>
</evidence>
<dbReference type="Proteomes" id="UP000828390">
    <property type="component" value="Unassembled WGS sequence"/>
</dbReference>
<reference evidence="1" key="1">
    <citation type="journal article" date="2019" name="bioRxiv">
        <title>The Genome of the Zebra Mussel, Dreissena polymorpha: A Resource for Invasive Species Research.</title>
        <authorList>
            <person name="McCartney M.A."/>
            <person name="Auch B."/>
            <person name="Kono T."/>
            <person name="Mallez S."/>
            <person name="Zhang Y."/>
            <person name="Obille A."/>
            <person name="Becker A."/>
            <person name="Abrahante J.E."/>
            <person name="Garbe J."/>
            <person name="Badalamenti J.P."/>
            <person name="Herman A."/>
            <person name="Mangelson H."/>
            <person name="Liachko I."/>
            <person name="Sullivan S."/>
            <person name="Sone E.D."/>
            <person name="Koren S."/>
            <person name="Silverstein K.A.T."/>
            <person name="Beckman K.B."/>
            <person name="Gohl D.M."/>
        </authorList>
    </citation>
    <scope>NUCLEOTIDE SEQUENCE</scope>
    <source>
        <strain evidence="1">Duluth1</strain>
        <tissue evidence="1">Whole animal</tissue>
    </source>
</reference>
<sequence>MILTYNNENGEVFHSRSCSDDVTFGLDPNKWGRYLPITKHVLKDNVTGCAWDDTDMICFKLCIGDSDEPSRKKVRGSSFKASLLHMLRRGSNKSLPELRQFPGCVRNVAAVGNELGRPCKG</sequence>
<keyword evidence="2" id="KW-1185">Reference proteome</keyword>
<gene>
    <name evidence="1" type="ORF">DPMN_084689</name>
</gene>
<dbReference type="AlphaFoldDB" id="A0A9D3YES9"/>
<comment type="caution">
    <text evidence="1">The sequence shown here is derived from an EMBL/GenBank/DDBJ whole genome shotgun (WGS) entry which is preliminary data.</text>
</comment>
<protein>
    <submittedName>
        <fullName evidence="1">Uncharacterized protein</fullName>
    </submittedName>
</protein>
<reference evidence="1" key="2">
    <citation type="submission" date="2020-11" db="EMBL/GenBank/DDBJ databases">
        <authorList>
            <person name="McCartney M.A."/>
            <person name="Auch B."/>
            <person name="Kono T."/>
            <person name="Mallez S."/>
            <person name="Becker A."/>
            <person name="Gohl D.M."/>
            <person name="Silverstein K.A.T."/>
            <person name="Koren S."/>
            <person name="Bechman K.B."/>
            <person name="Herman A."/>
            <person name="Abrahante J.E."/>
            <person name="Garbe J."/>
        </authorList>
    </citation>
    <scope>NUCLEOTIDE SEQUENCE</scope>
    <source>
        <strain evidence="1">Duluth1</strain>
        <tissue evidence="1">Whole animal</tissue>
    </source>
</reference>
<name>A0A9D3YES9_DREPO</name>
<evidence type="ECO:0000313" key="2">
    <source>
        <dbReference type="Proteomes" id="UP000828390"/>
    </source>
</evidence>
<accession>A0A9D3YES9</accession>
<dbReference type="EMBL" id="JAIWYP010000016">
    <property type="protein sequence ID" value="KAH3697200.1"/>
    <property type="molecule type" value="Genomic_DNA"/>
</dbReference>
<organism evidence="1 2">
    <name type="scientific">Dreissena polymorpha</name>
    <name type="common">Zebra mussel</name>
    <name type="synonym">Mytilus polymorpha</name>
    <dbReference type="NCBI Taxonomy" id="45954"/>
    <lineage>
        <taxon>Eukaryota</taxon>
        <taxon>Metazoa</taxon>
        <taxon>Spiralia</taxon>
        <taxon>Lophotrochozoa</taxon>
        <taxon>Mollusca</taxon>
        <taxon>Bivalvia</taxon>
        <taxon>Autobranchia</taxon>
        <taxon>Heteroconchia</taxon>
        <taxon>Euheterodonta</taxon>
        <taxon>Imparidentia</taxon>
        <taxon>Neoheterodontei</taxon>
        <taxon>Myida</taxon>
        <taxon>Dreissenoidea</taxon>
        <taxon>Dreissenidae</taxon>
        <taxon>Dreissena</taxon>
    </lineage>
</organism>
<proteinExistence type="predicted"/>